<dbReference type="InterPro" id="IPR006119">
    <property type="entry name" value="Resolv_N"/>
</dbReference>
<dbReference type="AlphaFoldDB" id="A0A099I2G2"/>
<dbReference type="Pfam" id="PF00239">
    <property type="entry name" value="Resolvase"/>
    <property type="match status" value="1"/>
</dbReference>
<organism evidence="3 4">
    <name type="scientific">Clostridium innocuum</name>
    <dbReference type="NCBI Taxonomy" id="1522"/>
    <lineage>
        <taxon>Bacteria</taxon>
        <taxon>Bacillati</taxon>
        <taxon>Bacillota</taxon>
        <taxon>Clostridia</taxon>
        <taxon>Eubacteriales</taxon>
        <taxon>Clostridiaceae</taxon>
        <taxon>Clostridium</taxon>
    </lineage>
</organism>
<dbReference type="InterPro" id="IPR025827">
    <property type="entry name" value="Zn_ribbon_recom_dom"/>
</dbReference>
<dbReference type="GO" id="GO:0000150">
    <property type="term" value="F:DNA strand exchange activity"/>
    <property type="evidence" value="ECO:0007669"/>
    <property type="project" value="InterPro"/>
</dbReference>
<dbReference type="PANTHER" id="PTHR30461:SF23">
    <property type="entry name" value="DNA RECOMBINASE-RELATED"/>
    <property type="match status" value="1"/>
</dbReference>
<gene>
    <name evidence="3" type="ORF">CIAN88_20915</name>
</gene>
<protein>
    <recommendedName>
        <fullName evidence="5">Recombinase</fullName>
    </recommendedName>
</protein>
<dbReference type="InterPro" id="IPR050639">
    <property type="entry name" value="SSR_resolvase"/>
</dbReference>
<dbReference type="RefSeq" id="WP_044907951.1">
    <property type="nucleotide sequence ID" value="NZ_JQIF01000113.1"/>
</dbReference>
<sequence length="574" mass="66817">MARRARRTYAEAKAVKTAVTNEPILEWQTAIYARLSIENSGKDDKGESIEGQIEICKDYIEEHPYLHLREVYCDNGWTGTNTNRPEFQRLLNDINEGKIKALVIKDFSRFSRDYIEAGNLLENVFPFMGVRFISVADNYDSFDTDGSAESLLIPLKNLINSYYSKDISKKVSTAIHTKQLAGEHIPSMIPYGYQKSTIQEYRFEPDPETCMNVTRIFQMRFDGVPLNHIANKFNEEGIPSPGKLRYLRGMTSDKRYATSVWSAQLVKQILKNPTYLGHLVFGRMPTALYLGKPNYQYEPDESKWRILENMHEPLVTQEIFDKAKEMELAGRKAWEEKLKKGEANRKKNQPLFLYLAYCGECGSKMRYHRYRPDQKPSGTYECPNYKYKKCGGTHSIAQDTLKEIVGNVLNTQLELFCDYKKVVELLENPTVMTAQQMECKDEMKSLEVKIRSKQGKRERLYEDFTDGILSAEDYQIMKQKFDEEYQTLTTRYNALQVMQHKLKKSLSSENNWLLHMQKFQNKQEINEEILNALVDKIVVFQDGKKRKVEVVLKYREDFQLLKSAYEEMMGGEQG</sequence>
<evidence type="ECO:0000259" key="1">
    <source>
        <dbReference type="PROSITE" id="PS51736"/>
    </source>
</evidence>
<feature type="domain" description="Resolvase/invertase-type recombinase catalytic" evidence="1">
    <location>
        <begin position="28"/>
        <end position="182"/>
    </location>
</feature>
<dbReference type="EMBL" id="JQIF01000113">
    <property type="protein sequence ID" value="KGJ51427.1"/>
    <property type="molecule type" value="Genomic_DNA"/>
</dbReference>
<dbReference type="SUPFAM" id="SSF53041">
    <property type="entry name" value="Resolvase-like"/>
    <property type="match status" value="1"/>
</dbReference>
<evidence type="ECO:0000259" key="2">
    <source>
        <dbReference type="PROSITE" id="PS51737"/>
    </source>
</evidence>
<dbReference type="SMART" id="SM00857">
    <property type="entry name" value="Resolvase"/>
    <property type="match status" value="1"/>
</dbReference>
<dbReference type="Proteomes" id="UP000030008">
    <property type="component" value="Unassembled WGS sequence"/>
</dbReference>
<name>A0A099I2G2_CLOIN</name>
<dbReference type="Gene3D" id="3.40.50.1390">
    <property type="entry name" value="Resolvase, N-terminal catalytic domain"/>
    <property type="match status" value="1"/>
</dbReference>
<dbReference type="Pfam" id="PF07508">
    <property type="entry name" value="Recombinase"/>
    <property type="match status" value="1"/>
</dbReference>
<dbReference type="Gene3D" id="3.90.1750.20">
    <property type="entry name" value="Putative Large Serine Recombinase, Chain B, Domain 2"/>
    <property type="match status" value="1"/>
</dbReference>
<dbReference type="InterPro" id="IPR011109">
    <property type="entry name" value="DNA_bind_recombinase_dom"/>
</dbReference>
<dbReference type="GO" id="GO:0003677">
    <property type="term" value="F:DNA binding"/>
    <property type="evidence" value="ECO:0007669"/>
    <property type="project" value="InterPro"/>
</dbReference>
<feature type="domain" description="Recombinase" evidence="2">
    <location>
        <begin position="190"/>
        <end position="333"/>
    </location>
</feature>
<dbReference type="InterPro" id="IPR036162">
    <property type="entry name" value="Resolvase-like_N_sf"/>
</dbReference>
<proteinExistence type="predicted"/>
<dbReference type="InterPro" id="IPR038109">
    <property type="entry name" value="DNA_bind_recomb_sf"/>
</dbReference>
<evidence type="ECO:0000313" key="3">
    <source>
        <dbReference type="EMBL" id="KGJ51427.1"/>
    </source>
</evidence>
<dbReference type="PANTHER" id="PTHR30461">
    <property type="entry name" value="DNA-INVERTASE FROM LAMBDOID PROPHAGE"/>
    <property type="match status" value="1"/>
</dbReference>
<dbReference type="PROSITE" id="PS51737">
    <property type="entry name" value="RECOMBINASE_DNA_BIND"/>
    <property type="match status" value="1"/>
</dbReference>
<comment type="caution">
    <text evidence="3">The sequence shown here is derived from an EMBL/GenBank/DDBJ whole genome shotgun (WGS) entry which is preliminary data.</text>
</comment>
<evidence type="ECO:0008006" key="5">
    <source>
        <dbReference type="Google" id="ProtNLM"/>
    </source>
</evidence>
<accession>A0A099I2G2</accession>
<dbReference type="PROSITE" id="PS51736">
    <property type="entry name" value="RECOMBINASES_3"/>
    <property type="match status" value="1"/>
</dbReference>
<reference evidence="3 4" key="1">
    <citation type="submission" date="2014-08" db="EMBL/GenBank/DDBJ databases">
        <title>Clostridium innocuum, an unnegligible vancomycin-resistant pathogen causing extra-intestinal infections.</title>
        <authorList>
            <person name="Feng Y."/>
            <person name="Chiu C.-H."/>
        </authorList>
    </citation>
    <scope>NUCLEOTIDE SEQUENCE [LARGE SCALE GENOMIC DNA]</scope>
    <source>
        <strain evidence="3 4">AN88</strain>
    </source>
</reference>
<dbReference type="Pfam" id="PF13408">
    <property type="entry name" value="Zn_ribbon_recom"/>
    <property type="match status" value="1"/>
</dbReference>
<evidence type="ECO:0000313" key="4">
    <source>
        <dbReference type="Proteomes" id="UP000030008"/>
    </source>
</evidence>